<dbReference type="PANTHER" id="PTHR18919">
    <property type="entry name" value="ACETYL-COA C-ACYLTRANSFERASE"/>
    <property type="match status" value="1"/>
</dbReference>
<dbReference type="Gene3D" id="2.40.50.840">
    <property type="match status" value="1"/>
</dbReference>
<feature type="domain" description="Thiolase-like protein type 1 additional C-terminal" evidence="4">
    <location>
        <begin position="404"/>
        <end position="483"/>
    </location>
</feature>
<dbReference type="Proteomes" id="UP000032515">
    <property type="component" value="Unassembled WGS sequence"/>
</dbReference>
<dbReference type="AlphaFoldDB" id="A0A0D7EWZ1"/>
<reference evidence="5 6" key="1">
    <citation type="submission" date="2014-11" db="EMBL/GenBank/DDBJ databases">
        <title>Genomics and ecophysiology of heterotrophic nitrogen fixing bacteria isolated from estuarine surface water.</title>
        <authorList>
            <person name="Bentzon-Tilia M."/>
            <person name="Severin I."/>
            <person name="Hansen L.H."/>
            <person name="Riemann L."/>
        </authorList>
    </citation>
    <scope>NUCLEOTIDE SEQUENCE [LARGE SCALE GENOMIC DNA]</scope>
    <source>
        <strain evidence="5 6">BAL398</strain>
    </source>
</reference>
<keyword evidence="3" id="KW-0012">Acyltransferase</keyword>
<evidence type="ECO:0000259" key="4">
    <source>
        <dbReference type="Pfam" id="PF18313"/>
    </source>
</evidence>
<dbReference type="PATRIC" id="fig|1076.23.peg.853"/>
<gene>
    <name evidence="5" type="ORF">OO17_08005</name>
</gene>
<comment type="caution">
    <text evidence="5">The sequence shown here is derived from an EMBL/GenBank/DDBJ whole genome shotgun (WGS) entry which is preliminary data.</text>
</comment>
<dbReference type="InterPro" id="IPR016039">
    <property type="entry name" value="Thiolase-like"/>
</dbReference>
<dbReference type="GO" id="GO:0016746">
    <property type="term" value="F:acyltransferase activity"/>
    <property type="evidence" value="ECO:0007669"/>
    <property type="project" value="UniProtKB-KW"/>
</dbReference>
<dbReference type="EMBL" id="JXXE01000154">
    <property type="protein sequence ID" value="KIZ45364.1"/>
    <property type="molecule type" value="Genomic_DNA"/>
</dbReference>
<dbReference type="InterPro" id="IPR040771">
    <property type="entry name" value="TLP1_add_C"/>
</dbReference>
<evidence type="ECO:0000256" key="3">
    <source>
        <dbReference type="ARBA" id="ARBA00023315"/>
    </source>
</evidence>
<dbReference type="Gene3D" id="3.40.47.10">
    <property type="match status" value="1"/>
</dbReference>
<evidence type="ECO:0000313" key="5">
    <source>
        <dbReference type="EMBL" id="KIZ45364.1"/>
    </source>
</evidence>
<accession>A0A0D7EWZ1</accession>
<sequence>NSPPASARSPKELMVAAARGAAMDSGASDLLKAIDGVTVVRQFSDTLPRFASPFGRMENPPWSVARALGCNPRELLYTTAGGHTPQVVVTRFCEEIAAGRLSCALMVGAEALRTQHAAQKNGTDLDWSEAAPTPPESFGVERASFSDLEGKYGLNAAIYGYPIVEQAIRRQRQLSPSVHAHRMGALMARLAEVASSNPLATRRTPLTAAEIASVSEKNPYIGYPYTRYMNANVFVDQSAAILVCSAKMADDYGVPDAKRVYLHGAAAGNDHWYVTEREPMQRSPAIREVVRRTLSRAGVGVEQVSFFDLYSCFPSAIEIACAEIGLSEDDPRNFTITGGLPFFGGPGNNYVTHSIAAMVEKLRSSPTAYGLVTANGSYLAKHAAGLYSARMLEGPWDHTNSQGLQAQLNAVPMAPLIDGAGGAASIESYTLAVRANVVEKAIIVGRLRDGNQRFLANIENDDQALLQSFIESDRLGAEGTVRTIDGKCRFAL</sequence>
<keyword evidence="2" id="KW-0808">Transferase</keyword>
<protein>
    <recommendedName>
        <fullName evidence="4">Thiolase-like protein type 1 additional C-terminal domain-containing protein</fullName>
    </recommendedName>
</protein>
<evidence type="ECO:0000256" key="1">
    <source>
        <dbReference type="ARBA" id="ARBA00010982"/>
    </source>
</evidence>
<evidence type="ECO:0000313" key="6">
    <source>
        <dbReference type="Proteomes" id="UP000032515"/>
    </source>
</evidence>
<dbReference type="PANTHER" id="PTHR18919:SF139">
    <property type="entry name" value="THIOLASE-LIKE PROTEIN TYPE 1 ADDITIONAL C-TERMINAL DOMAIN-CONTAINING PROTEIN"/>
    <property type="match status" value="1"/>
</dbReference>
<dbReference type="SUPFAM" id="SSF53901">
    <property type="entry name" value="Thiolase-like"/>
    <property type="match status" value="1"/>
</dbReference>
<comment type="similarity">
    <text evidence="1">Belongs to the thiolase-like superfamily. Thiolase family.</text>
</comment>
<dbReference type="RefSeq" id="WP_044408307.1">
    <property type="nucleotide sequence ID" value="NZ_JXXE01000154.1"/>
</dbReference>
<name>A0A0D7EWZ1_RHOPL</name>
<evidence type="ECO:0000256" key="2">
    <source>
        <dbReference type="ARBA" id="ARBA00022679"/>
    </source>
</evidence>
<organism evidence="5 6">
    <name type="scientific">Rhodopseudomonas palustris</name>
    <dbReference type="NCBI Taxonomy" id="1076"/>
    <lineage>
        <taxon>Bacteria</taxon>
        <taxon>Pseudomonadati</taxon>
        <taxon>Pseudomonadota</taxon>
        <taxon>Alphaproteobacteria</taxon>
        <taxon>Hyphomicrobiales</taxon>
        <taxon>Nitrobacteraceae</taxon>
        <taxon>Rhodopseudomonas</taxon>
    </lineage>
</organism>
<proteinExistence type="inferred from homology"/>
<dbReference type="Pfam" id="PF18313">
    <property type="entry name" value="TLP1_add_C"/>
    <property type="match status" value="1"/>
</dbReference>
<feature type="non-terminal residue" evidence="5">
    <location>
        <position position="1"/>
    </location>
</feature>